<feature type="domain" description="Lactate/malate dehydrogenase N-terminal" evidence="12">
    <location>
        <begin position="2"/>
        <end position="158"/>
    </location>
</feature>
<dbReference type="EMBL" id="AOIO01000009">
    <property type="protein sequence ID" value="ELZ05205.1"/>
    <property type="molecule type" value="Genomic_DNA"/>
</dbReference>
<evidence type="ECO:0000256" key="5">
    <source>
        <dbReference type="ARBA" id="ARBA00023002"/>
    </source>
</evidence>
<comment type="caution">
    <text evidence="14">The sequence shown here is derived from an EMBL/GenBank/DDBJ whole genome shotgun (WGS) entry which is preliminary data.</text>
</comment>
<name>M0B331_NATA1</name>
<dbReference type="STRING" id="29540.C481_02767"/>
<proteinExistence type="inferred from homology"/>
<dbReference type="PATRIC" id="fig|29540.5.peg.571"/>
<reference evidence="14 15" key="1">
    <citation type="journal article" date="2014" name="PLoS Genet.">
        <title>Phylogenetically driven sequencing of extremely halophilic archaea reveals strategies for static and dynamic osmo-response.</title>
        <authorList>
            <person name="Becker E.A."/>
            <person name="Seitzer P.M."/>
            <person name="Tritt A."/>
            <person name="Larsen D."/>
            <person name="Krusor M."/>
            <person name="Yao A.I."/>
            <person name="Wu D."/>
            <person name="Madern D."/>
            <person name="Eisen J.A."/>
            <person name="Darling A.E."/>
            <person name="Facciotti M.T."/>
        </authorList>
    </citation>
    <scope>NUCLEOTIDE SEQUENCE [LARGE SCALE GENOMIC DNA]</scope>
    <source>
        <strain evidence="14 15">DSM 12278</strain>
    </source>
</reference>
<dbReference type="GO" id="GO:0006099">
    <property type="term" value="P:tricarboxylic acid cycle"/>
    <property type="evidence" value="ECO:0007669"/>
    <property type="project" value="UniProtKB-KW"/>
</dbReference>
<evidence type="ECO:0000256" key="9">
    <source>
        <dbReference type="PIRSR" id="PIRSR000102-2"/>
    </source>
</evidence>
<dbReference type="eggNOG" id="arCOG00246">
    <property type="taxonomic scope" value="Archaea"/>
</dbReference>
<feature type="active site" description="Proton acceptor" evidence="8">
    <location>
        <position position="190"/>
    </location>
</feature>
<dbReference type="Pfam" id="PF02866">
    <property type="entry name" value="Ldh_1_C"/>
    <property type="match status" value="1"/>
</dbReference>
<feature type="binding site" evidence="10">
    <location>
        <position position="33"/>
    </location>
    <ligand>
        <name>NAD(+)</name>
        <dbReference type="ChEBI" id="CHEBI:57540"/>
    </ligand>
</feature>
<evidence type="ECO:0000256" key="11">
    <source>
        <dbReference type="RuleBase" id="RU003369"/>
    </source>
</evidence>
<keyword evidence="15" id="KW-1185">Reference proteome</keyword>
<sequence>MHIVLIGGASTIGSTVADTLATADPTLDITLVDPATEAAWAHAVDITHAAFHAAGAPLGGERADSFGTIQAADIDALPALDPAPDLVIVTAAGPRPDDATDRDARDAELEANRAVVDDVADRLRAIESVPVLVLTNPIDRITHRLWRRLGWPRKRFLGYSLSETARAAHEIGRQTGAHPCTVTCPVMGEHGEGIVPIFSKLRIDGDPATVTADQRSAVREFVRRVPFEIASRRGANETSRWVTSAGVVRVVRSMIDAGSTARSSTGPAGGSRTAICLSTPLDGEYGFDDGCLSVPVTLTATGVGDILEWELTEEETARLAAAHERVTADLELS</sequence>
<dbReference type="SUPFAM" id="SSF51735">
    <property type="entry name" value="NAD(P)-binding Rossmann-fold domains"/>
    <property type="match status" value="1"/>
</dbReference>
<evidence type="ECO:0000259" key="12">
    <source>
        <dbReference type="Pfam" id="PF00056"/>
    </source>
</evidence>
<dbReference type="SUPFAM" id="SSF56327">
    <property type="entry name" value="LDH C-terminal domain-like"/>
    <property type="match status" value="1"/>
</dbReference>
<dbReference type="GO" id="GO:0006089">
    <property type="term" value="P:lactate metabolic process"/>
    <property type="evidence" value="ECO:0007669"/>
    <property type="project" value="TreeGrafter"/>
</dbReference>
<comment type="similarity">
    <text evidence="2 11">Belongs to the LDH/MDH superfamily.</text>
</comment>
<dbReference type="AlphaFoldDB" id="M0B331"/>
<dbReference type="GO" id="GO:0004459">
    <property type="term" value="F:L-lactate dehydrogenase (NAD+) activity"/>
    <property type="evidence" value="ECO:0007669"/>
    <property type="project" value="TreeGrafter"/>
</dbReference>
<dbReference type="InterPro" id="IPR036291">
    <property type="entry name" value="NAD(P)-bd_dom_sf"/>
</dbReference>
<keyword evidence="6 10" id="KW-0520">NAD</keyword>
<evidence type="ECO:0000256" key="8">
    <source>
        <dbReference type="PIRSR" id="PIRSR000102-1"/>
    </source>
</evidence>
<dbReference type="InterPro" id="IPR001236">
    <property type="entry name" value="Lactate/malate_DH_N"/>
</dbReference>
<evidence type="ECO:0000256" key="2">
    <source>
        <dbReference type="ARBA" id="ARBA00008104"/>
    </source>
</evidence>
<dbReference type="GO" id="GO:0030060">
    <property type="term" value="F:L-malate dehydrogenase (NAD+) activity"/>
    <property type="evidence" value="ECO:0007669"/>
    <property type="project" value="UniProtKB-EC"/>
</dbReference>
<dbReference type="PRINTS" id="PR00086">
    <property type="entry name" value="LLDHDRGNASE"/>
</dbReference>
<comment type="catalytic activity">
    <reaction evidence="7">
        <text>(S)-malate + NAD(+) = oxaloacetate + NADH + H(+)</text>
        <dbReference type="Rhea" id="RHEA:21432"/>
        <dbReference type="ChEBI" id="CHEBI:15378"/>
        <dbReference type="ChEBI" id="CHEBI:15589"/>
        <dbReference type="ChEBI" id="CHEBI:16452"/>
        <dbReference type="ChEBI" id="CHEBI:57540"/>
        <dbReference type="ChEBI" id="CHEBI:57945"/>
        <dbReference type="EC" id="1.1.1.37"/>
    </reaction>
</comment>
<evidence type="ECO:0000256" key="1">
    <source>
        <dbReference type="ARBA" id="ARBA00003966"/>
    </source>
</evidence>
<keyword evidence="4" id="KW-0816">Tricarboxylic acid cycle</keyword>
<protein>
    <recommendedName>
        <fullName evidence="3">malate dehydrogenase</fullName>
        <ecNumber evidence="3">1.1.1.37</ecNumber>
    </recommendedName>
</protein>
<keyword evidence="5 11" id="KW-0560">Oxidoreductase</keyword>
<dbReference type="PANTHER" id="PTHR43128">
    <property type="entry name" value="L-2-HYDROXYCARBOXYLATE DEHYDROGENASE (NAD(P)(+))"/>
    <property type="match status" value="1"/>
</dbReference>
<dbReference type="PIRSF" id="PIRSF000102">
    <property type="entry name" value="Lac_mal_DH"/>
    <property type="match status" value="1"/>
</dbReference>
<gene>
    <name evidence="14" type="ORF">C481_02767</name>
</gene>
<evidence type="ECO:0000259" key="13">
    <source>
        <dbReference type="Pfam" id="PF02866"/>
    </source>
</evidence>
<feature type="binding site" evidence="9">
    <location>
        <position position="136"/>
    </location>
    <ligand>
        <name>substrate</name>
    </ligand>
</feature>
<evidence type="ECO:0000313" key="14">
    <source>
        <dbReference type="EMBL" id="ELZ05205.1"/>
    </source>
</evidence>
<evidence type="ECO:0000256" key="6">
    <source>
        <dbReference type="ARBA" id="ARBA00023027"/>
    </source>
</evidence>
<evidence type="ECO:0000256" key="10">
    <source>
        <dbReference type="PIRSR" id="PIRSR000102-3"/>
    </source>
</evidence>
<feature type="binding site" evidence="9">
    <location>
        <position position="166"/>
    </location>
    <ligand>
        <name>substrate</name>
    </ligand>
</feature>
<feature type="binding site" evidence="9">
    <location>
        <position position="105"/>
    </location>
    <ligand>
        <name>substrate</name>
    </ligand>
</feature>
<dbReference type="Gene3D" id="3.40.50.720">
    <property type="entry name" value="NAD(P)-binding Rossmann-like Domain"/>
    <property type="match status" value="1"/>
</dbReference>
<dbReference type="InterPro" id="IPR015955">
    <property type="entry name" value="Lactate_DH/Glyco_Ohase_4_C"/>
</dbReference>
<evidence type="ECO:0000256" key="4">
    <source>
        <dbReference type="ARBA" id="ARBA00022532"/>
    </source>
</evidence>
<comment type="function">
    <text evidence="1">Catalyzes the reversible oxidation of malate to oxaloacetate.</text>
</comment>
<feature type="binding site" evidence="10">
    <location>
        <begin position="7"/>
        <end position="13"/>
    </location>
    <ligand>
        <name>NAD(+)</name>
        <dbReference type="ChEBI" id="CHEBI:57540"/>
    </ligand>
</feature>
<feature type="domain" description="Lactate/malate dehydrogenase C-terminal" evidence="13">
    <location>
        <begin position="164"/>
        <end position="331"/>
    </location>
</feature>
<evidence type="ECO:0000313" key="15">
    <source>
        <dbReference type="Proteomes" id="UP000011554"/>
    </source>
</evidence>
<dbReference type="Proteomes" id="UP000011554">
    <property type="component" value="Unassembled WGS sequence"/>
</dbReference>
<feature type="binding site" evidence="9">
    <location>
        <position position="95"/>
    </location>
    <ligand>
        <name>substrate</name>
    </ligand>
</feature>
<dbReference type="RefSeq" id="WP_006107355.1">
    <property type="nucleotide sequence ID" value="NZ_AOIO01000009.1"/>
</dbReference>
<dbReference type="InterPro" id="IPR001557">
    <property type="entry name" value="L-lactate/malate_DH"/>
</dbReference>
<dbReference type="InterPro" id="IPR022383">
    <property type="entry name" value="Lactate/malate_DH_C"/>
</dbReference>
<accession>M0B331</accession>
<dbReference type="PANTHER" id="PTHR43128:SF16">
    <property type="entry name" value="L-LACTATE DEHYDROGENASE"/>
    <property type="match status" value="1"/>
</dbReference>
<feature type="binding site" evidence="10">
    <location>
        <position position="112"/>
    </location>
    <ligand>
        <name>NAD(+)</name>
        <dbReference type="ChEBI" id="CHEBI:57540"/>
    </ligand>
</feature>
<evidence type="ECO:0000256" key="3">
    <source>
        <dbReference type="ARBA" id="ARBA00012995"/>
    </source>
</evidence>
<dbReference type="Gene3D" id="3.90.110.10">
    <property type="entry name" value="Lactate dehydrogenase/glycoside hydrolase, family 4, C-terminal"/>
    <property type="match status" value="1"/>
</dbReference>
<organism evidence="14 15">
    <name type="scientific">Natrialba asiatica (strain ATCC 700177 / DSM 12278 / JCM 9576 / FERM P-10747 / NBRC 102637 / 172P1)</name>
    <dbReference type="NCBI Taxonomy" id="29540"/>
    <lineage>
        <taxon>Archaea</taxon>
        <taxon>Methanobacteriati</taxon>
        <taxon>Methanobacteriota</taxon>
        <taxon>Stenosarchaea group</taxon>
        <taxon>Halobacteria</taxon>
        <taxon>Halobacteriales</taxon>
        <taxon>Natrialbaceae</taxon>
        <taxon>Natrialba</taxon>
    </lineage>
</organism>
<dbReference type="Pfam" id="PF00056">
    <property type="entry name" value="Ldh_1_N"/>
    <property type="match status" value="1"/>
</dbReference>
<dbReference type="OrthoDB" id="2596at2157"/>
<dbReference type="EC" id="1.1.1.37" evidence="3"/>
<evidence type="ECO:0000256" key="7">
    <source>
        <dbReference type="ARBA" id="ARBA00048313"/>
    </source>
</evidence>